<gene>
    <name evidence="7" type="ORF">I7412_25940</name>
</gene>
<evidence type="ECO:0000259" key="6">
    <source>
        <dbReference type="PROSITE" id="PS50977"/>
    </source>
</evidence>
<sequence length="222" mass="23993">MTETEVDRPGSRPGRDSPSGPAAPRRRGRPRGLTDRVRRDVFRTVREMLGTVGYEALRIEDVAAAAGVHKTTLYRQWSSKADLVRDVLVAAEAAALPRPDEGSWDEDLKQLCAGLVRVFNDPVTLALVKTRVTANDELLTAGLSELAARDMAFVVAPFRRAVARGEIAPDADPSMLAECLMSALITRICVTRMPVDQAFMDRLARLLRAAAGVGPAAAHPPA</sequence>
<protein>
    <submittedName>
        <fullName evidence="7">TetR/AcrR family transcriptional regulator</fullName>
    </submittedName>
</protein>
<proteinExistence type="predicted"/>
<evidence type="ECO:0000256" key="4">
    <source>
        <dbReference type="PROSITE-ProRule" id="PRU00335"/>
    </source>
</evidence>
<feature type="compositionally biased region" description="Basic and acidic residues" evidence="5">
    <location>
        <begin position="1"/>
        <end position="15"/>
    </location>
</feature>
<dbReference type="InterPro" id="IPR036271">
    <property type="entry name" value="Tet_transcr_reg_TetR-rel_C_sf"/>
</dbReference>
<evidence type="ECO:0000313" key="8">
    <source>
        <dbReference type="Proteomes" id="UP000604475"/>
    </source>
</evidence>
<keyword evidence="1" id="KW-0805">Transcription regulation</keyword>
<dbReference type="PANTHER" id="PTHR30055:SF148">
    <property type="entry name" value="TETR-FAMILY TRANSCRIPTIONAL REGULATOR"/>
    <property type="match status" value="1"/>
</dbReference>
<feature type="DNA-binding region" description="H-T-H motif" evidence="4">
    <location>
        <begin position="58"/>
        <end position="77"/>
    </location>
</feature>
<dbReference type="Gene3D" id="1.10.10.60">
    <property type="entry name" value="Homeodomain-like"/>
    <property type="match status" value="1"/>
</dbReference>
<dbReference type="Gene3D" id="1.10.357.10">
    <property type="entry name" value="Tetracycline Repressor, domain 2"/>
    <property type="match status" value="1"/>
</dbReference>
<name>A0A937UP62_9ACTN</name>
<dbReference type="AlphaFoldDB" id="A0A937UP62"/>
<dbReference type="InterPro" id="IPR011075">
    <property type="entry name" value="TetR_C"/>
</dbReference>
<dbReference type="InterPro" id="IPR009057">
    <property type="entry name" value="Homeodomain-like_sf"/>
</dbReference>
<dbReference type="Pfam" id="PF00440">
    <property type="entry name" value="TetR_N"/>
    <property type="match status" value="1"/>
</dbReference>
<dbReference type="GO" id="GO:0000976">
    <property type="term" value="F:transcription cis-regulatory region binding"/>
    <property type="evidence" value="ECO:0007669"/>
    <property type="project" value="TreeGrafter"/>
</dbReference>
<dbReference type="SUPFAM" id="SSF48498">
    <property type="entry name" value="Tetracyclin repressor-like, C-terminal domain"/>
    <property type="match status" value="1"/>
</dbReference>
<keyword evidence="3" id="KW-0804">Transcription</keyword>
<keyword evidence="2 4" id="KW-0238">DNA-binding</keyword>
<dbReference type="Proteomes" id="UP000604475">
    <property type="component" value="Unassembled WGS sequence"/>
</dbReference>
<organism evidence="7 8">
    <name type="scientific">Frankia nepalensis</name>
    <dbReference type="NCBI Taxonomy" id="1836974"/>
    <lineage>
        <taxon>Bacteria</taxon>
        <taxon>Bacillati</taxon>
        <taxon>Actinomycetota</taxon>
        <taxon>Actinomycetes</taxon>
        <taxon>Frankiales</taxon>
        <taxon>Frankiaceae</taxon>
        <taxon>Frankia</taxon>
    </lineage>
</organism>
<dbReference type="PROSITE" id="PS50977">
    <property type="entry name" value="HTH_TETR_2"/>
    <property type="match status" value="1"/>
</dbReference>
<evidence type="ECO:0000256" key="5">
    <source>
        <dbReference type="SAM" id="MobiDB-lite"/>
    </source>
</evidence>
<dbReference type="PANTHER" id="PTHR30055">
    <property type="entry name" value="HTH-TYPE TRANSCRIPTIONAL REGULATOR RUTR"/>
    <property type="match status" value="1"/>
</dbReference>
<feature type="domain" description="HTH tetR-type" evidence="6">
    <location>
        <begin position="35"/>
        <end position="95"/>
    </location>
</feature>
<comment type="caution">
    <text evidence="7">The sequence shown here is derived from an EMBL/GenBank/DDBJ whole genome shotgun (WGS) entry which is preliminary data.</text>
</comment>
<dbReference type="InterPro" id="IPR001647">
    <property type="entry name" value="HTH_TetR"/>
</dbReference>
<dbReference type="EMBL" id="JAEACQ010000252">
    <property type="protein sequence ID" value="MBL7630539.1"/>
    <property type="molecule type" value="Genomic_DNA"/>
</dbReference>
<evidence type="ECO:0000256" key="3">
    <source>
        <dbReference type="ARBA" id="ARBA00023163"/>
    </source>
</evidence>
<accession>A0A937UP62</accession>
<dbReference type="Pfam" id="PF16859">
    <property type="entry name" value="TetR_C_11"/>
    <property type="match status" value="1"/>
</dbReference>
<dbReference type="InterPro" id="IPR050109">
    <property type="entry name" value="HTH-type_TetR-like_transc_reg"/>
</dbReference>
<evidence type="ECO:0000256" key="1">
    <source>
        <dbReference type="ARBA" id="ARBA00023015"/>
    </source>
</evidence>
<evidence type="ECO:0000313" key="7">
    <source>
        <dbReference type="EMBL" id="MBL7630539.1"/>
    </source>
</evidence>
<reference evidence="7" key="1">
    <citation type="submission" date="2020-12" db="EMBL/GenBank/DDBJ databases">
        <title>Genomic characterization of non-nitrogen-fixing Frankia strains.</title>
        <authorList>
            <person name="Carlos-Shanley C."/>
            <person name="Guerra T."/>
            <person name="Hahn D."/>
        </authorList>
    </citation>
    <scope>NUCLEOTIDE SEQUENCE</scope>
    <source>
        <strain evidence="7">CN6</strain>
    </source>
</reference>
<keyword evidence="8" id="KW-1185">Reference proteome</keyword>
<evidence type="ECO:0000256" key="2">
    <source>
        <dbReference type="ARBA" id="ARBA00023125"/>
    </source>
</evidence>
<dbReference type="RefSeq" id="WP_203003588.1">
    <property type="nucleotide sequence ID" value="NZ_JADWYU010000248.1"/>
</dbReference>
<feature type="region of interest" description="Disordered" evidence="5">
    <location>
        <begin position="1"/>
        <end position="34"/>
    </location>
</feature>
<dbReference type="SUPFAM" id="SSF46689">
    <property type="entry name" value="Homeodomain-like"/>
    <property type="match status" value="1"/>
</dbReference>
<dbReference type="GO" id="GO:0003700">
    <property type="term" value="F:DNA-binding transcription factor activity"/>
    <property type="evidence" value="ECO:0007669"/>
    <property type="project" value="TreeGrafter"/>
</dbReference>